<protein>
    <submittedName>
        <fullName evidence="1">Uncharacterized protein</fullName>
    </submittedName>
</protein>
<evidence type="ECO:0000313" key="2">
    <source>
        <dbReference type="Proteomes" id="UP000019150"/>
    </source>
</evidence>
<dbReference type="STRING" id="1415166.NONO_c47680"/>
<accession>W5TK01</accession>
<dbReference type="RefSeq" id="WP_158436300.1">
    <property type="nucleotide sequence ID" value="NZ_CP006850.1"/>
</dbReference>
<dbReference type="HOGENOM" id="CLU_3170815_0_0_11"/>
<gene>
    <name evidence="1" type="ORF">NONO_c47680</name>
</gene>
<sequence length="47" mass="5213">MWSEAREGRKALAMLPVLTGAAVAILDSYESEQVTSEHVAELRQVIR</sequence>
<reference evidence="1 2" key="1">
    <citation type="journal article" date="2014" name="Appl. Environ. Microbiol.">
        <title>Insights into the Microbial Degradation of Rubber and Gutta-Percha by Analysis of the Complete Genome of Nocardia nova SH22a.</title>
        <authorList>
            <person name="Luo Q."/>
            <person name="Hiessl S."/>
            <person name="Poehlein A."/>
            <person name="Daniel R."/>
            <person name="Steinbuchel A."/>
        </authorList>
    </citation>
    <scope>NUCLEOTIDE SEQUENCE [LARGE SCALE GENOMIC DNA]</scope>
    <source>
        <strain evidence="1">SH22a</strain>
    </source>
</reference>
<dbReference type="EMBL" id="CP006850">
    <property type="protein sequence ID" value="AHH19552.1"/>
    <property type="molecule type" value="Genomic_DNA"/>
</dbReference>
<dbReference type="AlphaFoldDB" id="W5TK01"/>
<proteinExistence type="predicted"/>
<evidence type="ECO:0000313" key="1">
    <source>
        <dbReference type="EMBL" id="AHH19552.1"/>
    </source>
</evidence>
<dbReference type="KEGG" id="nno:NONO_c47680"/>
<name>W5TK01_9NOCA</name>
<dbReference type="PATRIC" id="fig|1415166.3.peg.4907"/>
<organism evidence="1 2">
    <name type="scientific">Nocardia nova SH22a</name>
    <dbReference type="NCBI Taxonomy" id="1415166"/>
    <lineage>
        <taxon>Bacteria</taxon>
        <taxon>Bacillati</taxon>
        <taxon>Actinomycetota</taxon>
        <taxon>Actinomycetes</taxon>
        <taxon>Mycobacteriales</taxon>
        <taxon>Nocardiaceae</taxon>
        <taxon>Nocardia</taxon>
    </lineage>
</organism>
<keyword evidence="2" id="KW-1185">Reference proteome</keyword>
<dbReference type="Proteomes" id="UP000019150">
    <property type="component" value="Chromosome"/>
</dbReference>